<evidence type="ECO:0000313" key="2">
    <source>
        <dbReference type="EMBL" id="RIY33472.1"/>
    </source>
</evidence>
<dbReference type="SUPFAM" id="SSF103515">
    <property type="entry name" value="Autotransporter"/>
    <property type="match status" value="1"/>
</dbReference>
<reference evidence="2 3" key="1">
    <citation type="submission" date="2017-08" db="EMBL/GenBank/DDBJ databases">
        <title>Reclassification of Bisgaard taxon 37 and 44.</title>
        <authorList>
            <person name="Christensen H."/>
        </authorList>
    </citation>
    <scope>NUCLEOTIDE SEQUENCE [LARGE SCALE GENOMIC DNA]</scope>
    <source>
        <strain evidence="2 3">B96_4</strain>
    </source>
</reference>
<sequence length="217" mass="23524">MRKLLLTLSLATLVAGGAYAQGNNTTLESSPELQNTFAQYRSNINFNFALGYGFTKFGNIDHSFTGPVAKLGVDFRVASLGTTHQFYFGPEVAFAYSSKSLDSSKFKGQEAGTNVDTKVTQYTVGVKGTYLISTPDLLVNHYISLGLGMNNVHYSLNTGEGTTQNSHGMYASLEGGVKFKFGLTLGLEYRHAWKTGLKDTAFDDSSNALNLLVGYSF</sequence>
<dbReference type="InterPro" id="IPR036709">
    <property type="entry name" value="Autotransporte_beta_dom_sf"/>
</dbReference>
<dbReference type="OrthoDB" id="5676434at2"/>
<keyword evidence="1" id="KW-0732">Signal</keyword>
<proteinExistence type="predicted"/>
<dbReference type="EMBL" id="NRJH01000014">
    <property type="protein sequence ID" value="RIY33472.1"/>
    <property type="molecule type" value="Genomic_DNA"/>
</dbReference>
<dbReference type="RefSeq" id="WP_119496557.1">
    <property type="nucleotide sequence ID" value="NZ_NRJH01000014.1"/>
</dbReference>
<accession>A0A3A1Y5B9</accession>
<evidence type="ECO:0000256" key="1">
    <source>
        <dbReference type="SAM" id="SignalP"/>
    </source>
</evidence>
<feature type="signal peptide" evidence="1">
    <location>
        <begin position="1"/>
        <end position="20"/>
    </location>
</feature>
<evidence type="ECO:0008006" key="4">
    <source>
        <dbReference type="Google" id="ProtNLM"/>
    </source>
</evidence>
<dbReference type="AlphaFoldDB" id="A0A3A1Y5B9"/>
<organism evidence="2 3">
    <name type="scientific">Psittacicella melopsittaci</name>
    <dbReference type="NCBI Taxonomy" id="2028576"/>
    <lineage>
        <taxon>Bacteria</taxon>
        <taxon>Pseudomonadati</taxon>
        <taxon>Pseudomonadota</taxon>
        <taxon>Gammaproteobacteria</taxon>
        <taxon>Pasteurellales</taxon>
        <taxon>Psittacicellaceae</taxon>
        <taxon>Psittacicella</taxon>
    </lineage>
</organism>
<gene>
    <name evidence="2" type="ORF">CJP74_01730</name>
</gene>
<evidence type="ECO:0000313" key="3">
    <source>
        <dbReference type="Proteomes" id="UP000266258"/>
    </source>
</evidence>
<protein>
    <recommendedName>
        <fullName evidence="4">Outer membrane protein beta-barrel domain-containing protein</fullName>
    </recommendedName>
</protein>
<feature type="chain" id="PRO_5017464067" description="Outer membrane protein beta-barrel domain-containing protein" evidence="1">
    <location>
        <begin position="21"/>
        <end position="217"/>
    </location>
</feature>
<dbReference type="Proteomes" id="UP000266258">
    <property type="component" value="Unassembled WGS sequence"/>
</dbReference>
<keyword evidence="3" id="KW-1185">Reference proteome</keyword>
<dbReference type="Gene3D" id="2.40.128.130">
    <property type="entry name" value="Autotransporter beta-domain"/>
    <property type="match status" value="1"/>
</dbReference>
<name>A0A3A1Y5B9_9GAMM</name>
<comment type="caution">
    <text evidence="2">The sequence shown here is derived from an EMBL/GenBank/DDBJ whole genome shotgun (WGS) entry which is preliminary data.</text>
</comment>